<dbReference type="Proteomes" id="UP000183832">
    <property type="component" value="Unassembled WGS sequence"/>
</dbReference>
<protein>
    <submittedName>
        <fullName evidence="1">CLUMA_CG019331, isoform A</fullName>
    </submittedName>
</protein>
<reference evidence="1 2" key="1">
    <citation type="submission" date="2015-04" db="EMBL/GenBank/DDBJ databases">
        <authorList>
            <person name="Syromyatnikov M.Y."/>
            <person name="Popov V.N."/>
        </authorList>
    </citation>
    <scope>NUCLEOTIDE SEQUENCE [LARGE SCALE GENOMIC DNA]</scope>
</reference>
<organism evidence="1 2">
    <name type="scientific">Clunio marinus</name>
    <dbReference type="NCBI Taxonomy" id="568069"/>
    <lineage>
        <taxon>Eukaryota</taxon>
        <taxon>Metazoa</taxon>
        <taxon>Ecdysozoa</taxon>
        <taxon>Arthropoda</taxon>
        <taxon>Hexapoda</taxon>
        <taxon>Insecta</taxon>
        <taxon>Pterygota</taxon>
        <taxon>Neoptera</taxon>
        <taxon>Endopterygota</taxon>
        <taxon>Diptera</taxon>
        <taxon>Nematocera</taxon>
        <taxon>Chironomoidea</taxon>
        <taxon>Chironomidae</taxon>
        <taxon>Clunio</taxon>
    </lineage>
</organism>
<dbReference type="AlphaFoldDB" id="A0A1J1J5G7"/>
<keyword evidence="2" id="KW-1185">Reference proteome</keyword>
<evidence type="ECO:0000313" key="2">
    <source>
        <dbReference type="Proteomes" id="UP000183832"/>
    </source>
</evidence>
<gene>
    <name evidence="1" type="ORF">CLUMA_CG019331</name>
</gene>
<accession>A0A1J1J5G7</accession>
<proteinExistence type="predicted"/>
<name>A0A1J1J5G7_9DIPT</name>
<sequence>MENRFHKYFMLDMISRDHRDEHRKFFLLFASSTVSCGINYSQQNLKGVKDEAMKLKPQNFSSLKLFCLLATKDKKKKWTASMLMKIGRMAFAMISKCVDIVIYDNSN</sequence>
<dbReference type="EMBL" id="CVRI01000066">
    <property type="protein sequence ID" value="CRL06121.1"/>
    <property type="molecule type" value="Genomic_DNA"/>
</dbReference>
<evidence type="ECO:0000313" key="1">
    <source>
        <dbReference type="EMBL" id="CRL06121.1"/>
    </source>
</evidence>